<gene>
    <name evidence="1" type="ORF">COLSTE_01843</name>
</gene>
<protein>
    <submittedName>
        <fullName evidence="1">Uncharacterized protein</fullName>
    </submittedName>
</protein>
<dbReference type="EMBL" id="ABXJ01000107">
    <property type="protein sequence ID" value="EEA89970.1"/>
    <property type="molecule type" value="Genomic_DNA"/>
</dbReference>
<evidence type="ECO:0000313" key="1">
    <source>
        <dbReference type="EMBL" id="EEA89970.1"/>
    </source>
</evidence>
<comment type="caution">
    <text evidence="1">The sequence shown here is derived from an EMBL/GenBank/DDBJ whole genome shotgun (WGS) entry which is preliminary data.</text>
</comment>
<dbReference type="Proteomes" id="UP000003560">
    <property type="component" value="Unassembled WGS sequence"/>
</dbReference>
<dbReference type="HOGENOM" id="CLU_3116753_0_0_11"/>
<proteinExistence type="predicted"/>
<dbReference type="STRING" id="445975.COLSTE_01843"/>
<name>B6GCM0_9ACTN</name>
<organism evidence="1 2">
    <name type="scientific">Collinsella stercoris DSM 13279</name>
    <dbReference type="NCBI Taxonomy" id="445975"/>
    <lineage>
        <taxon>Bacteria</taxon>
        <taxon>Bacillati</taxon>
        <taxon>Actinomycetota</taxon>
        <taxon>Coriobacteriia</taxon>
        <taxon>Coriobacteriales</taxon>
        <taxon>Coriobacteriaceae</taxon>
        <taxon>Collinsella</taxon>
    </lineage>
</organism>
<keyword evidence="2" id="KW-1185">Reference proteome</keyword>
<dbReference type="AlphaFoldDB" id="B6GCM0"/>
<reference evidence="1 2" key="2">
    <citation type="submission" date="2008-10" db="EMBL/GenBank/DDBJ databases">
        <authorList>
            <person name="Fulton L."/>
            <person name="Clifton S."/>
            <person name="Fulton B."/>
            <person name="Xu J."/>
            <person name="Minx P."/>
            <person name="Pepin K.H."/>
            <person name="Johnson M."/>
            <person name="Thiruvilangam P."/>
            <person name="Bhonagiri V."/>
            <person name="Nash W.E."/>
            <person name="Mardis E.R."/>
            <person name="Wilson R.K."/>
        </authorList>
    </citation>
    <scope>NUCLEOTIDE SEQUENCE [LARGE SCALE GENOMIC DNA]</scope>
    <source>
        <strain evidence="1 2">DSM 13279</strain>
    </source>
</reference>
<evidence type="ECO:0000313" key="2">
    <source>
        <dbReference type="Proteomes" id="UP000003560"/>
    </source>
</evidence>
<sequence length="50" mass="5519">MAFVRAGLFEQAGFIPGHPQVAIFAFYALRAKFYSPCSSFAIPCTMDDDL</sequence>
<accession>B6GCM0</accession>
<reference evidence="1 2" key="1">
    <citation type="submission" date="2008-10" db="EMBL/GenBank/DDBJ databases">
        <title>Draft genome sequence of Collinsella stercoris (DSM 13279).</title>
        <authorList>
            <person name="Sudarsanam P."/>
            <person name="Ley R."/>
            <person name="Guruge J."/>
            <person name="Turnbaugh P.J."/>
            <person name="Mahowald M."/>
            <person name="Liep D."/>
            <person name="Gordon J."/>
        </authorList>
    </citation>
    <scope>NUCLEOTIDE SEQUENCE [LARGE SCALE GENOMIC DNA]</scope>
    <source>
        <strain evidence="1 2">DSM 13279</strain>
    </source>
</reference>